<comment type="caution">
    <text evidence="1">The sequence shown here is derived from an EMBL/GenBank/DDBJ whole genome shotgun (WGS) entry which is preliminary data.</text>
</comment>
<name>A0A241XQ44_PSEAI</name>
<evidence type="ECO:0000313" key="1">
    <source>
        <dbReference type="EMBL" id="OTI60423.1"/>
    </source>
</evidence>
<dbReference type="AlphaFoldDB" id="A0A241XQ44"/>
<organism evidence="1 2">
    <name type="scientific">Pseudomonas aeruginosa</name>
    <dbReference type="NCBI Taxonomy" id="287"/>
    <lineage>
        <taxon>Bacteria</taxon>
        <taxon>Pseudomonadati</taxon>
        <taxon>Pseudomonadota</taxon>
        <taxon>Gammaproteobacteria</taxon>
        <taxon>Pseudomonadales</taxon>
        <taxon>Pseudomonadaceae</taxon>
        <taxon>Pseudomonas</taxon>
    </lineage>
</organism>
<protein>
    <submittedName>
        <fullName evidence="1">Uncharacterized protein</fullName>
    </submittedName>
</protein>
<accession>A0A241XQ44</accession>
<gene>
    <name evidence="1" type="ORF">CAZ10_19260</name>
</gene>
<dbReference type="Proteomes" id="UP000194857">
    <property type="component" value="Unassembled WGS sequence"/>
</dbReference>
<evidence type="ECO:0000313" key="2">
    <source>
        <dbReference type="Proteomes" id="UP000194857"/>
    </source>
</evidence>
<proteinExistence type="predicted"/>
<dbReference type="EMBL" id="NFFZ01000009">
    <property type="protein sequence ID" value="OTI60423.1"/>
    <property type="molecule type" value="Genomic_DNA"/>
</dbReference>
<sequence length="70" mass="8292">MPMPPLPRTFICPQCGWQRTTTPASDALRLNIDWFYRCPVCQHTELETRPASRTEIMRARLTQLLRNTRF</sequence>
<reference evidence="1 2" key="1">
    <citation type="submission" date="2017-05" db="EMBL/GenBank/DDBJ databases">
        <authorList>
            <person name="Song R."/>
            <person name="Chenine A.L."/>
            <person name="Ruprecht R.M."/>
        </authorList>
    </citation>
    <scope>NUCLEOTIDE SEQUENCE [LARGE SCALE GENOMIC DNA]</scope>
    <source>
        <strain evidence="1 2">S567_C10_BS</strain>
    </source>
</reference>